<dbReference type="PANTHER" id="PTHR46182">
    <property type="entry name" value="FI19480P1"/>
    <property type="match status" value="1"/>
</dbReference>
<keyword evidence="2" id="KW-1185">Reference proteome</keyword>
<dbReference type="Proteomes" id="UP001501725">
    <property type="component" value="Unassembled WGS sequence"/>
</dbReference>
<dbReference type="InterPro" id="IPR035986">
    <property type="entry name" value="PKD_dom_sf"/>
</dbReference>
<evidence type="ECO:0000313" key="1">
    <source>
        <dbReference type="EMBL" id="GAA4342721.1"/>
    </source>
</evidence>
<sequence>MPFFLPVLILLATACKKSNSGHIRAPDTRPPRVLKGPVAHAGTDTTLYLPFSTHGLDGTRSSDSDGTWLRYHWRIVSGPAGAYLNTTGLAHVGARRMLVPGNYEFELTVTDEHDLSSSDRVVISVREPVCTGALQERIIPNQVWDLSWGMQLNLYNPFGGLPHGSYVRNVYLRRGGSTSWQRVLHVDAFDGNGATPPLWEYGNYSRTLYIYPDNYQAIDTPDVKIEYCN</sequence>
<evidence type="ECO:0000313" key="2">
    <source>
        <dbReference type="Proteomes" id="UP001501725"/>
    </source>
</evidence>
<reference evidence="2" key="1">
    <citation type="journal article" date="2019" name="Int. J. Syst. Evol. Microbiol.">
        <title>The Global Catalogue of Microorganisms (GCM) 10K type strain sequencing project: providing services to taxonomists for standard genome sequencing and annotation.</title>
        <authorList>
            <consortium name="The Broad Institute Genomics Platform"/>
            <consortium name="The Broad Institute Genome Sequencing Center for Infectious Disease"/>
            <person name="Wu L."/>
            <person name="Ma J."/>
        </authorList>
    </citation>
    <scope>NUCLEOTIDE SEQUENCE [LARGE SCALE GENOMIC DNA]</scope>
    <source>
        <strain evidence="2">JCM 17919</strain>
    </source>
</reference>
<dbReference type="Pfam" id="PF22352">
    <property type="entry name" value="K319L-like_PKD"/>
    <property type="match status" value="1"/>
</dbReference>
<accession>A0ABP8HQH8</accession>
<dbReference type="EMBL" id="BAABGY010000016">
    <property type="protein sequence ID" value="GAA4342721.1"/>
    <property type="molecule type" value="Genomic_DNA"/>
</dbReference>
<dbReference type="SUPFAM" id="SSF49299">
    <property type="entry name" value="PKD domain"/>
    <property type="match status" value="1"/>
</dbReference>
<gene>
    <name evidence="1" type="ORF">GCM10023184_42410</name>
</gene>
<evidence type="ECO:0008006" key="3">
    <source>
        <dbReference type="Google" id="ProtNLM"/>
    </source>
</evidence>
<protein>
    <recommendedName>
        <fullName evidence="3">PKD domain-containing protein</fullName>
    </recommendedName>
</protein>
<dbReference type="InterPro" id="IPR029865">
    <property type="entry name" value="KIAA0319-like"/>
</dbReference>
<dbReference type="Gene3D" id="2.60.40.10">
    <property type="entry name" value="Immunoglobulins"/>
    <property type="match status" value="1"/>
</dbReference>
<comment type="caution">
    <text evidence="1">The sequence shown here is derived from an EMBL/GenBank/DDBJ whole genome shotgun (WGS) entry which is preliminary data.</text>
</comment>
<proteinExistence type="predicted"/>
<dbReference type="PANTHER" id="PTHR46182:SF2">
    <property type="entry name" value="FI19480P1"/>
    <property type="match status" value="1"/>
</dbReference>
<dbReference type="InterPro" id="IPR013783">
    <property type="entry name" value="Ig-like_fold"/>
</dbReference>
<name>A0ABP8HQH8_9BACT</name>
<organism evidence="1 2">
    <name type="scientific">Flaviaesturariibacter amylovorans</name>
    <dbReference type="NCBI Taxonomy" id="1084520"/>
    <lineage>
        <taxon>Bacteria</taxon>
        <taxon>Pseudomonadati</taxon>
        <taxon>Bacteroidota</taxon>
        <taxon>Chitinophagia</taxon>
        <taxon>Chitinophagales</taxon>
        <taxon>Chitinophagaceae</taxon>
        <taxon>Flaviaestuariibacter</taxon>
    </lineage>
</organism>